<accession>A0A7J6N0W7</accession>
<dbReference type="EMBL" id="JAAPAO010000013">
    <property type="protein sequence ID" value="KAF4677495.1"/>
    <property type="molecule type" value="Genomic_DNA"/>
</dbReference>
<dbReference type="Gene3D" id="1.10.287.1490">
    <property type="match status" value="1"/>
</dbReference>
<feature type="compositionally biased region" description="Acidic residues" evidence="2">
    <location>
        <begin position="68"/>
        <end position="77"/>
    </location>
</feature>
<protein>
    <submittedName>
        <fullName evidence="3">Uncharacterized protein</fullName>
    </submittedName>
</protein>
<keyword evidence="1" id="KW-0175">Coiled coil</keyword>
<dbReference type="AlphaFoldDB" id="A0A7J6N0W7"/>
<name>A0A7J6N0W7_PERCH</name>
<feature type="compositionally biased region" description="Polar residues" evidence="2">
    <location>
        <begin position="35"/>
        <end position="49"/>
    </location>
</feature>
<gene>
    <name evidence="3" type="ORF">FOL47_001310</name>
</gene>
<feature type="region of interest" description="Disordered" evidence="2">
    <location>
        <begin position="1"/>
        <end position="93"/>
    </location>
</feature>
<proteinExistence type="predicted"/>
<dbReference type="Proteomes" id="UP000591131">
    <property type="component" value="Unassembled WGS sequence"/>
</dbReference>
<organism evidence="3 4">
    <name type="scientific">Perkinsus chesapeaki</name>
    <name type="common">Clam parasite</name>
    <name type="synonym">Perkinsus andrewsi</name>
    <dbReference type="NCBI Taxonomy" id="330153"/>
    <lineage>
        <taxon>Eukaryota</taxon>
        <taxon>Sar</taxon>
        <taxon>Alveolata</taxon>
        <taxon>Perkinsozoa</taxon>
        <taxon>Perkinsea</taxon>
        <taxon>Perkinsida</taxon>
        <taxon>Perkinsidae</taxon>
        <taxon>Perkinsus</taxon>
    </lineage>
</organism>
<feature type="compositionally biased region" description="Basic residues" evidence="2">
    <location>
        <begin position="920"/>
        <end position="929"/>
    </location>
</feature>
<sequence>MSQPTLAGEELSDSVPDTRVTPSSSKGDRVASAEHSGTLNVRSATSTSVPMPHGDEDEEPSMSSEVSDSIDDIEEDSVSISDTSSEDDGIESSIASKKDALLETLAAIEAAQRARVVVEGNLERAQAALAKLELDKDAKERENERLLARQMELNRQIAARREGLALTESGDTLRVLEAAEERSRLLRGEGEEIEKENERMRLEARVAEVHLGELKGQVERWQGELVRLRAAQKEVAGEGVVNEIKAENAKLKAEMETMMAREEQKGAELVMKDRELAESEGKLSKLEEEIETLKRELEGQQFKVAGGAEEEEEGEQGMEGNDLVIEEELTRRLEDTSSLLRAVEADRDEAKDQWARTERAMMEEITLLKAELQSKEEQLALASDNTAGIANASALGTSNGGCSGDVEALQGSMGYGGEIREGDGGNGGGGDGSSTTVRLGLELHVAGLTNRAGQEEVESIRSASSAGPDCRPSNLQAAAAVPSSSRSVGVNTPMKLGIDTYAGTDVVKVGQAAVNTDRNDMCDDGSGLTWAEKDRLAREVAELKSKAIEFSNKASRVTGIEEELKVLERKKGDAVDTLALIKRQMDEATVSKGNALASAKAEKEQLLKELEDMRHEKRQVEKDVHDLRKNKESLCEEEEAARAEFRDAERKRTDAMEKLEAVQGDLKRFTNTKQELMEARRTRDTLVEERERIAGEMKEEIKDLEKRDHELRRFVKELKAEHDRLKRSVEDLVHRRESEDAVLHKIVAAEKDTEAEEDRLQHRIRFLVEDVGSLTSRRNKTDTDLKDAYSLLERVQLQIADVEARRDAMNDELRNAEQRLKECEKERTDLLTEIAQLHHFRDKLEVRCDVFAKDFDRANDILGELHYEISLMERRRDAMRSINASGSTRRESSGGHFREHPPGQPYQNRSPQGRPAAAFRPRRRKHHPL</sequence>
<feature type="region of interest" description="Disordered" evidence="2">
    <location>
        <begin position="454"/>
        <end position="474"/>
    </location>
</feature>
<feature type="region of interest" description="Disordered" evidence="2">
    <location>
        <begin position="884"/>
        <end position="929"/>
    </location>
</feature>
<evidence type="ECO:0000313" key="3">
    <source>
        <dbReference type="EMBL" id="KAF4677495.1"/>
    </source>
</evidence>
<feature type="coiled-coil region" evidence="1">
    <location>
        <begin position="596"/>
        <end position="735"/>
    </location>
</feature>
<evidence type="ECO:0000313" key="4">
    <source>
        <dbReference type="Proteomes" id="UP000591131"/>
    </source>
</evidence>
<reference evidence="3 4" key="1">
    <citation type="submission" date="2020-04" db="EMBL/GenBank/DDBJ databases">
        <title>Perkinsus chesapeaki whole genome sequence.</title>
        <authorList>
            <person name="Bogema D.R."/>
        </authorList>
    </citation>
    <scope>NUCLEOTIDE SEQUENCE [LARGE SCALE GENOMIC DNA]</scope>
    <source>
        <strain evidence="3">ATCC PRA-425</strain>
    </source>
</reference>
<keyword evidence="4" id="KW-1185">Reference proteome</keyword>
<evidence type="ECO:0000256" key="1">
    <source>
        <dbReference type="SAM" id="Coils"/>
    </source>
</evidence>
<feature type="coiled-coil region" evidence="1">
    <location>
        <begin position="108"/>
        <end position="385"/>
    </location>
</feature>
<feature type="coiled-coil region" evidence="1">
    <location>
        <begin position="785"/>
        <end position="833"/>
    </location>
</feature>
<comment type="caution">
    <text evidence="3">The sequence shown here is derived from an EMBL/GenBank/DDBJ whole genome shotgun (WGS) entry which is preliminary data.</text>
</comment>
<feature type="compositionally biased region" description="Basic and acidic residues" evidence="2">
    <location>
        <begin position="888"/>
        <end position="901"/>
    </location>
</feature>
<dbReference type="OrthoDB" id="437416at2759"/>
<evidence type="ECO:0000256" key="2">
    <source>
        <dbReference type="SAM" id="MobiDB-lite"/>
    </source>
</evidence>
<dbReference type="SUPFAM" id="SSF57997">
    <property type="entry name" value="Tropomyosin"/>
    <property type="match status" value="1"/>
</dbReference>